<feature type="coiled-coil region" evidence="6">
    <location>
        <begin position="675"/>
        <end position="709"/>
    </location>
</feature>
<accession>A0A918TH75</accession>
<keyword evidence="3 5" id="KW-0378">Hydrolase</keyword>
<dbReference type="Proteomes" id="UP000644507">
    <property type="component" value="Unassembled WGS sequence"/>
</dbReference>
<dbReference type="EMBL" id="BMXI01000003">
    <property type="protein sequence ID" value="GHC45123.1"/>
    <property type="molecule type" value="Genomic_DNA"/>
</dbReference>
<dbReference type="SUPFAM" id="SSF52096">
    <property type="entry name" value="ClpP/crotonase"/>
    <property type="match status" value="1"/>
</dbReference>
<dbReference type="Pfam" id="PF17820">
    <property type="entry name" value="PDZ_6"/>
    <property type="match status" value="1"/>
</dbReference>
<sequence length="751" mass="84670">MKIFSPLIAIAVFASCTSGIVSGKTDFNDVGKVMVGMLENKHFAGLEFNAEMTDRILKDYLKDLDPAKLYFTKKDVDGFEARFGSQSETRIDQLLTQERAMEPAGEIYSRFVERVRERVQFAQQLADNGKFSFDGDETVMRSRREADWPADDFAAQEIWRKQIAEEVLSEEMRRETIRRIAEEQGKEDPLKDEKSPREAVKLRYERFLKDIEGADEEDVASYFFSAVARAHDPHTDYMSVRQMERFEASLQNQLIGIGALLQREDDGATKIIGLVVNGPADKQGELQLNDRIVAVDSLNDGNLTDTLYMKIDHVVELIRGQQNTEVKLKVEPADGAPGEVREIVIMRDKVELKDEAAAAEVIQIAQPDGSSKSIGWITLPSFYLDFNDGDPSVYKDVQRLLIRLKKENIDGVAIDLRGNGGGALEEVRRMTGLFIGRGPVVQVKQGWGAVDSKESTMRKPLYEGPLLIVTDKTSASASEILAGALQDYNRAIVVGESSTYGKGTVQQPMDIGRFFKFFQDSERAGTLKATVQKFYRVTGSSTQLEGVVPDIVLPSLTDALEIGEEFQDHALPHDLIPPARGFNPLDRSGLFVDEITKRSQERVKNSTDFKYVVEDVERTKKRIEENTVSLNRSVREKELEESEQRRAARNKERRERFAEIASKDAETLSFFRLTLDDLEREKLEEVDRKRDAEANMRVAKDEVADLDDTPEWPSGLDAVKRESINILGDLIELTEKETIAKVEQNSEAQAQ</sequence>
<evidence type="ECO:0000256" key="2">
    <source>
        <dbReference type="ARBA" id="ARBA00022670"/>
    </source>
</evidence>
<dbReference type="SMART" id="SM00245">
    <property type="entry name" value="TSPc"/>
    <property type="match status" value="1"/>
</dbReference>
<dbReference type="CDD" id="cd07560">
    <property type="entry name" value="Peptidase_S41_CPP"/>
    <property type="match status" value="1"/>
</dbReference>
<proteinExistence type="inferred from homology"/>
<dbReference type="NCBIfam" id="TIGR00225">
    <property type="entry name" value="prc"/>
    <property type="match status" value="1"/>
</dbReference>
<dbReference type="InterPro" id="IPR004447">
    <property type="entry name" value="Peptidase_S41A"/>
</dbReference>
<dbReference type="CDD" id="cd06782">
    <property type="entry name" value="cpPDZ_CPP-like"/>
    <property type="match status" value="1"/>
</dbReference>
<evidence type="ECO:0000256" key="5">
    <source>
        <dbReference type="RuleBase" id="RU004404"/>
    </source>
</evidence>
<feature type="domain" description="Tail specific protease" evidence="9">
    <location>
        <begin position="338"/>
        <end position="554"/>
    </location>
</feature>
<dbReference type="AlphaFoldDB" id="A0A918TH75"/>
<reference evidence="10" key="1">
    <citation type="journal article" date="2014" name="Int. J. Syst. Evol. Microbiol.">
        <title>Complete genome sequence of Corynebacterium casei LMG S-19264T (=DSM 44701T), isolated from a smear-ripened cheese.</title>
        <authorList>
            <consortium name="US DOE Joint Genome Institute (JGI-PGF)"/>
            <person name="Walter F."/>
            <person name="Albersmeier A."/>
            <person name="Kalinowski J."/>
            <person name="Ruckert C."/>
        </authorList>
    </citation>
    <scope>NUCLEOTIDE SEQUENCE</scope>
    <source>
        <strain evidence="10">KCTC 12988</strain>
    </source>
</reference>
<dbReference type="PANTHER" id="PTHR32060">
    <property type="entry name" value="TAIL-SPECIFIC PROTEASE"/>
    <property type="match status" value="1"/>
</dbReference>
<evidence type="ECO:0000256" key="7">
    <source>
        <dbReference type="SAM" id="MobiDB-lite"/>
    </source>
</evidence>
<dbReference type="FunFam" id="3.90.226.10:FF:000090">
    <property type="entry name" value="Tail-specific protease"/>
    <property type="match status" value="1"/>
</dbReference>
<evidence type="ECO:0000313" key="11">
    <source>
        <dbReference type="Proteomes" id="UP000644507"/>
    </source>
</evidence>
<dbReference type="GO" id="GO:0007165">
    <property type="term" value="P:signal transduction"/>
    <property type="evidence" value="ECO:0007669"/>
    <property type="project" value="TreeGrafter"/>
</dbReference>
<comment type="similarity">
    <text evidence="1 5">Belongs to the peptidase S41A family.</text>
</comment>
<dbReference type="SUPFAM" id="SSF50156">
    <property type="entry name" value="PDZ domain-like"/>
    <property type="match status" value="1"/>
</dbReference>
<evidence type="ECO:0000256" key="6">
    <source>
        <dbReference type="SAM" id="Coils"/>
    </source>
</evidence>
<dbReference type="InterPro" id="IPR001478">
    <property type="entry name" value="PDZ"/>
</dbReference>
<evidence type="ECO:0000313" key="10">
    <source>
        <dbReference type="EMBL" id="GHC45123.1"/>
    </source>
</evidence>
<keyword evidence="11" id="KW-1185">Reference proteome</keyword>
<dbReference type="SMART" id="SM00228">
    <property type="entry name" value="PDZ"/>
    <property type="match status" value="1"/>
</dbReference>
<dbReference type="GO" id="GO:0006508">
    <property type="term" value="P:proteolysis"/>
    <property type="evidence" value="ECO:0007669"/>
    <property type="project" value="UniProtKB-KW"/>
</dbReference>
<dbReference type="Gene3D" id="2.30.42.10">
    <property type="match status" value="1"/>
</dbReference>
<keyword evidence="2 5" id="KW-0645">Protease</keyword>
<feature type="domain" description="PDZ" evidence="8">
    <location>
        <begin position="255"/>
        <end position="334"/>
    </location>
</feature>
<dbReference type="Pfam" id="PF03572">
    <property type="entry name" value="Peptidase_S41"/>
    <property type="match status" value="1"/>
</dbReference>
<dbReference type="GO" id="GO:0004175">
    <property type="term" value="F:endopeptidase activity"/>
    <property type="evidence" value="ECO:0007669"/>
    <property type="project" value="TreeGrafter"/>
</dbReference>
<dbReference type="Gene3D" id="3.90.226.10">
    <property type="entry name" value="2-enoyl-CoA Hydratase, Chain A, domain 1"/>
    <property type="match status" value="1"/>
</dbReference>
<feature type="region of interest" description="Disordered" evidence="7">
    <location>
        <begin position="633"/>
        <end position="654"/>
    </location>
</feature>
<dbReference type="InterPro" id="IPR020992">
    <property type="entry name" value="Tail_Prtase_C"/>
</dbReference>
<evidence type="ECO:0000259" key="9">
    <source>
        <dbReference type="SMART" id="SM00245"/>
    </source>
</evidence>
<comment type="caution">
    <text evidence="10">The sequence shown here is derived from an EMBL/GenBank/DDBJ whole genome shotgun (WGS) entry which is preliminary data.</text>
</comment>
<reference evidence="10" key="2">
    <citation type="submission" date="2020-09" db="EMBL/GenBank/DDBJ databases">
        <authorList>
            <person name="Sun Q."/>
            <person name="Kim S."/>
        </authorList>
    </citation>
    <scope>NUCLEOTIDE SEQUENCE</scope>
    <source>
        <strain evidence="10">KCTC 12988</strain>
    </source>
</reference>
<dbReference type="InterPro" id="IPR005151">
    <property type="entry name" value="Tail-specific_protease"/>
</dbReference>
<dbReference type="PANTHER" id="PTHR32060:SF22">
    <property type="entry name" value="CARBOXYL-TERMINAL-PROCESSING PEPTIDASE 3, CHLOROPLASTIC"/>
    <property type="match status" value="1"/>
</dbReference>
<name>A0A918TH75_9BACT</name>
<dbReference type="GO" id="GO:0008236">
    <property type="term" value="F:serine-type peptidase activity"/>
    <property type="evidence" value="ECO:0007669"/>
    <property type="project" value="UniProtKB-KW"/>
</dbReference>
<dbReference type="Pfam" id="PF17804">
    <property type="entry name" value="TSP_NTD"/>
    <property type="match status" value="1"/>
</dbReference>
<evidence type="ECO:0000256" key="4">
    <source>
        <dbReference type="ARBA" id="ARBA00022825"/>
    </source>
</evidence>
<evidence type="ECO:0000256" key="1">
    <source>
        <dbReference type="ARBA" id="ARBA00009179"/>
    </source>
</evidence>
<evidence type="ECO:0000256" key="3">
    <source>
        <dbReference type="ARBA" id="ARBA00022801"/>
    </source>
</evidence>
<dbReference type="GO" id="GO:0030288">
    <property type="term" value="C:outer membrane-bounded periplasmic space"/>
    <property type="evidence" value="ECO:0007669"/>
    <property type="project" value="TreeGrafter"/>
</dbReference>
<organism evidence="10 11">
    <name type="scientific">Roseibacillus persicicus</name>
    <dbReference type="NCBI Taxonomy" id="454148"/>
    <lineage>
        <taxon>Bacteria</taxon>
        <taxon>Pseudomonadati</taxon>
        <taxon>Verrucomicrobiota</taxon>
        <taxon>Verrucomicrobiia</taxon>
        <taxon>Verrucomicrobiales</taxon>
        <taxon>Verrucomicrobiaceae</taxon>
        <taxon>Roseibacillus</taxon>
    </lineage>
</organism>
<keyword evidence="4 5" id="KW-0720">Serine protease</keyword>
<gene>
    <name evidence="10" type="primary">prc</name>
    <name evidence="10" type="ORF">GCM10007100_07960</name>
</gene>
<dbReference type="InterPro" id="IPR041489">
    <property type="entry name" value="PDZ_6"/>
</dbReference>
<protein>
    <submittedName>
        <fullName evidence="10">Tail-specific protease</fullName>
    </submittedName>
</protein>
<evidence type="ECO:0000259" key="8">
    <source>
        <dbReference type="SMART" id="SM00228"/>
    </source>
</evidence>
<dbReference type="PROSITE" id="PS51257">
    <property type="entry name" value="PROKAR_LIPOPROTEIN"/>
    <property type="match status" value="1"/>
</dbReference>
<dbReference type="Pfam" id="PF11818">
    <property type="entry name" value="DUF3340"/>
    <property type="match status" value="1"/>
</dbReference>
<dbReference type="InterPro" id="IPR029045">
    <property type="entry name" value="ClpP/crotonase-like_dom_sf"/>
</dbReference>
<dbReference type="InterPro" id="IPR036034">
    <property type="entry name" value="PDZ_sf"/>
</dbReference>
<dbReference type="InterPro" id="IPR040573">
    <property type="entry name" value="TSP_N"/>
</dbReference>
<keyword evidence="6" id="KW-0175">Coiled coil</keyword>